<dbReference type="Proteomes" id="UP000321947">
    <property type="component" value="Unassembled WGS sequence"/>
</dbReference>
<accession>A0A5A7UPR8</accession>
<feature type="compositionally biased region" description="Polar residues" evidence="1">
    <location>
        <begin position="76"/>
        <end position="93"/>
    </location>
</feature>
<evidence type="ECO:0000313" key="5">
    <source>
        <dbReference type="Proteomes" id="UP000321947"/>
    </source>
</evidence>
<comment type="caution">
    <text evidence="2">The sequence shown here is derived from an EMBL/GenBank/DDBJ whole genome shotgun (WGS) entry which is preliminary data.</text>
</comment>
<gene>
    <name evidence="3" type="ORF">E5676_scaffold314G00330</name>
    <name evidence="2" type="ORF">E6C27_scaffold221G00310</name>
</gene>
<sequence>MHDEHIVSSAIENVEIEPIVSKTHISEIDSDERDDVPLTKLLKKDLFSTVEPTVDDVPATLAYSDESSSFEDIFVSTPSQPSTTNEEIGSSGHSPPVRSPIQFNSPVDVQQFVPDPDPVGDSTDNMGENIIDPVTENLNANVDDHVKPTDNCAPDDVVPNVNVPQPETKQPPNESRPKGNKSQQSRWNITTKTGRKKISPNISFIPIDGISFHLEESMQRWKYVV</sequence>
<feature type="compositionally biased region" description="Low complexity" evidence="1">
    <location>
        <begin position="154"/>
        <end position="166"/>
    </location>
</feature>
<feature type="compositionally biased region" description="Polar residues" evidence="1">
    <location>
        <begin position="180"/>
        <end position="192"/>
    </location>
</feature>
<protein>
    <recommendedName>
        <fullName evidence="6">Envelope-like protein</fullName>
    </recommendedName>
</protein>
<evidence type="ECO:0000313" key="2">
    <source>
        <dbReference type="EMBL" id="KAA0055459.1"/>
    </source>
</evidence>
<dbReference type="Proteomes" id="UP000321393">
    <property type="component" value="Unassembled WGS sequence"/>
</dbReference>
<evidence type="ECO:0008006" key="6">
    <source>
        <dbReference type="Google" id="ProtNLM"/>
    </source>
</evidence>
<organism evidence="2 4">
    <name type="scientific">Cucumis melo var. makuwa</name>
    <name type="common">Oriental melon</name>
    <dbReference type="NCBI Taxonomy" id="1194695"/>
    <lineage>
        <taxon>Eukaryota</taxon>
        <taxon>Viridiplantae</taxon>
        <taxon>Streptophyta</taxon>
        <taxon>Embryophyta</taxon>
        <taxon>Tracheophyta</taxon>
        <taxon>Spermatophyta</taxon>
        <taxon>Magnoliopsida</taxon>
        <taxon>eudicotyledons</taxon>
        <taxon>Gunneridae</taxon>
        <taxon>Pentapetalae</taxon>
        <taxon>rosids</taxon>
        <taxon>fabids</taxon>
        <taxon>Cucurbitales</taxon>
        <taxon>Cucurbitaceae</taxon>
        <taxon>Benincaseae</taxon>
        <taxon>Cucumis</taxon>
    </lineage>
</organism>
<dbReference type="EMBL" id="SSTD01012116">
    <property type="protein sequence ID" value="TYK08942.1"/>
    <property type="molecule type" value="Genomic_DNA"/>
</dbReference>
<reference evidence="4 5" key="1">
    <citation type="submission" date="2019-08" db="EMBL/GenBank/DDBJ databases">
        <title>Draft genome sequences of two oriental melons (Cucumis melo L. var makuwa).</title>
        <authorList>
            <person name="Kwon S.-Y."/>
        </authorList>
    </citation>
    <scope>NUCLEOTIDE SEQUENCE [LARGE SCALE GENOMIC DNA]</scope>
    <source>
        <strain evidence="5">cv. Chang Bougi</strain>
        <strain evidence="4">cv. SW 3</strain>
        <tissue evidence="2">Leaf</tissue>
    </source>
</reference>
<evidence type="ECO:0000313" key="4">
    <source>
        <dbReference type="Proteomes" id="UP000321393"/>
    </source>
</evidence>
<dbReference type="EMBL" id="SSTE01008534">
    <property type="protein sequence ID" value="KAA0055459.1"/>
    <property type="molecule type" value="Genomic_DNA"/>
</dbReference>
<dbReference type="AlphaFoldDB" id="A0A5A7UPR8"/>
<proteinExistence type="predicted"/>
<name>A0A5A7UPR8_CUCMM</name>
<evidence type="ECO:0000256" key="1">
    <source>
        <dbReference type="SAM" id="MobiDB-lite"/>
    </source>
</evidence>
<evidence type="ECO:0000313" key="3">
    <source>
        <dbReference type="EMBL" id="TYK08942.1"/>
    </source>
</evidence>
<feature type="region of interest" description="Disordered" evidence="1">
    <location>
        <begin position="73"/>
        <end position="194"/>
    </location>
</feature>